<dbReference type="PROSITE" id="PS00517">
    <property type="entry name" value="RNASE_3_1"/>
    <property type="match status" value="1"/>
</dbReference>
<organism evidence="11 12">
    <name type="scientific">Pendulispora albinea</name>
    <dbReference type="NCBI Taxonomy" id="2741071"/>
    <lineage>
        <taxon>Bacteria</taxon>
        <taxon>Pseudomonadati</taxon>
        <taxon>Myxococcota</taxon>
        <taxon>Myxococcia</taxon>
        <taxon>Myxococcales</taxon>
        <taxon>Sorangiineae</taxon>
        <taxon>Pendulisporaceae</taxon>
        <taxon>Pendulispora</taxon>
    </lineage>
</organism>
<evidence type="ECO:0000313" key="12">
    <source>
        <dbReference type="Proteomes" id="UP001370348"/>
    </source>
</evidence>
<keyword evidence="5 8" id="KW-0255">Endonuclease</keyword>
<dbReference type="NCBIfam" id="TIGR02191">
    <property type="entry name" value="RNaseIII"/>
    <property type="match status" value="1"/>
</dbReference>
<evidence type="ECO:0000256" key="1">
    <source>
        <dbReference type="ARBA" id="ARBA00000109"/>
    </source>
</evidence>
<accession>A0ABZ2LYB4</accession>
<dbReference type="Gene3D" id="3.30.160.20">
    <property type="match status" value="1"/>
</dbReference>
<evidence type="ECO:0000256" key="3">
    <source>
        <dbReference type="ARBA" id="ARBA00022664"/>
    </source>
</evidence>
<dbReference type="InterPro" id="IPR036389">
    <property type="entry name" value="RNase_III_sf"/>
</dbReference>
<dbReference type="SMART" id="SM00535">
    <property type="entry name" value="RIBOc"/>
    <property type="match status" value="1"/>
</dbReference>
<keyword evidence="12" id="KW-1185">Reference proteome</keyword>
<comment type="cofactor">
    <cofactor evidence="8">
        <name>Mg(2+)</name>
        <dbReference type="ChEBI" id="CHEBI:18420"/>
    </cofactor>
</comment>
<reference evidence="11 12" key="1">
    <citation type="submission" date="2021-12" db="EMBL/GenBank/DDBJ databases">
        <title>Discovery of the Pendulisporaceae a myxobacterial family with distinct sporulation behavior and unique specialized metabolism.</title>
        <authorList>
            <person name="Garcia R."/>
            <person name="Popoff A."/>
            <person name="Bader C.D."/>
            <person name="Loehr J."/>
            <person name="Walesch S."/>
            <person name="Walt C."/>
            <person name="Boldt J."/>
            <person name="Bunk B."/>
            <person name="Haeckl F.J.F.P.J."/>
            <person name="Gunesch A.P."/>
            <person name="Birkelbach J."/>
            <person name="Nuebel U."/>
            <person name="Pietschmann T."/>
            <person name="Bach T."/>
            <person name="Mueller R."/>
        </authorList>
    </citation>
    <scope>NUCLEOTIDE SEQUENCE [LARGE SCALE GENOMIC DNA]</scope>
    <source>
        <strain evidence="11 12">MSr11954</strain>
    </source>
</reference>
<dbReference type="SMART" id="SM00358">
    <property type="entry name" value="DSRM"/>
    <property type="match status" value="1"/>
</dbReference>
<evidence type="ECO:0000313" key="11">
    <source>
        <dbReference type="EMBL" id="WXB14052.1"/>
    </source>
</evidence>
<evidence type="ECO:0000256" key="8">
    <source>
        <dbReference type="HAMAP-Rule" id="MF_00104"/>
    </source>
</evidence>
<dbReference type="SUPFAM" id="SSF69065">
    <property type="entry name" value="RNase III domain-like"/>
    <property type="match status" value="1"/>
</dbReference>
<dbReference type="Gene3D" id="1.10.1520.10">
    <property type="entry name" value="Ribonuclease III domain"/>
    <property type="match status" value="1"/>
</dbReference>
<dbReference type="PROSITE" id="PS50137">
    <property type="entry name" value="DS_RBD"/>
    <property type="match status" value="1"/>
</dbReference>
<dbReference type="CDD" id="cd10845">
    <property type="entry name" value="DSRM_RNAse_III_family"/>
    <property type="match status" value="1"/>
</dbReference>
<dbReference type="Pfam" id="PF14622">
    <property type="entry name" value="Ribonucleas_3_3"/>
    <property type="match status" value="1"/>
</dbReference>
<keyword evidence="4 8" id="KW-0540">Nuclease</keyword>
<feature type="binding site" evidence="8">
    <location>
        <position position="127"/>
    </location>
    <ligand>
        <name>Mg(2+)</name>
        <dbReference type="ChEBI" id="CHEBI:18420"/>
    </ligand>
</feature>
<keyword evidence="6 8" id="KW-0378">Hydrolase</keyword>
<dbReference type="SUPFAM" id="SSF54768">
    <property type="entry name" value="dsRNA-binding domain-like"/>
    <property type="match status" value="1"/>
</dbReference>
<keyword evidence="8" id="KW-0460">Magnesium</keyword>
<comment type="similarity">
    <text evidence="2">Belongs to the ribonuclease III family.</text>
</comment>
<feature type="domain" description="DRBM" evidence="9">
    <location>
        <begin position="168"/>
        <end position="237"/>
    </location>
</feature>
<dbReference type="HAMAP" id="MF_00104">
    <property type="entry name" value="RNase_III"/>
    <property type="match status" value="1"/>
</dbReference>
<feature type="domain" description="RNase III" evidence="10">
    <location>
        <begin position="12"/>
        <end position="141"/>
    </location>
</feature>
<keyword evidence="7 8" id="KW-0694">RNA-binding</keyword>
<dbReference type="InterPro" id="IPR000999">
    <property type="entry name" value="RNase_III_dom"/>
</dbReference>
<feature type="binding site" evidence="8">
    <location>
        <position position="130"/>
    </location>
    <ligand>
        <name>Mg(2+)</name>
        <dbReference type="ChEBI" id="CHEBI:18420"/>
    </ligand>
</feature>
<sequence>MKRDLEERKKNRVTLLARLRAIVGDIDIPRFEEALTHPSFANEAGGTADYERLEFLGDAVLGLCVSELLVSIHPGADEGTLSRMRSALVNADALARWARTEGLGGSLALGRGAAAAGEQFRTNVLADAVEALVAAVYESGGLDSARALVREVVREPLATAGAVLAGRDPKSALQEWVQAHGNLPPSYRVVATLGPAHERVFQVEVLLGDHVLARGEGPSKRLAERAAAARALEMQNLDATAPDGGETTGNR</sequence>
<evidence type="ECO:0000256" key="4">
    <source>
        <dbReference type="ARBA" id="ARBA00022722"/>
    </source>
</evidence>
<comment type="subcellular location">
    <subcellularLocation>
        <location evidence="8">Cytoplasm</location>
    </subcellularLocation>
</comment>
<evidence type="ECO:0000256" key="6">
    <source>
        <dbReference type="ARBA" id="ARBA00022801"/>
    </source>
</evidence>
<keyword evidence="8" id="KW-0699">rRNA-binding</keyword>
<dbReference type="InterPro" id="IPR014720">
    <property type="entry name" value="dsRBD_dom"/>
</dbReference>
<dbReference type="Proteomes" id="UP001370348">
    <property type="component" value="Chromosome"/>
</dbReference>
<protein>
    <recommendedName>
        <fullName evidence="8">Ribonuclease 3</fullName>
        <ecNumber evidence="8">3.1.26.3</ecNumber>
    </recommendedName>
    <alternativeName>
        <fullName evidence="8">Ribonuclease III</fullName>
        <shortName evidence="8">RNase III</shortName>
    </alternativeName>
</protein>
<dbReference type="PANTHER" id="PTHR11207:SF0">
    <property type="entry name" value="RIBONUCLEASE 3"/>
    <property type="match status" value="1"/>
</dbReference>
<feature type="active site" evidence="8">
    <location>
        <position position="130"/>
    </location>
</feature>
<dbReference type="CDD" id="cd00593">
    <property type="entry name" value="RIBOc"/>
    <property type="match status" value="1"/>
</dbReference>
<keyword evidence="3 8" id="KW-0507">mRNA processing</keyword>
<name>A0ABZ2LYB4_9BACT</name>
<comment type="function">
    <text evidence="8">Digests double-stranded RNA. Involved in the processing of primary rRNA transcript to yield the immediate precursors to the large and small rRNAs (23S and 16S). Processes some mRNAs, and tRNAs when they are encoded in the rRNA operon. Processes pre-crRNA and tracrRNA of type II CRISPR loci if present in the organism.</text>
</comment>
<gene>
    <name evidence="8 11" type="primary">rnc</name>
    <name evidence="11" type="ORF">LZC94_40265</name>
</gene>
<proteinExistence type="inferred from homology"/>
<dbReference type="GO" id="GO:0004525">
    <property type="term" value="F:ribonuclease III activity"/>
    <property type="evidence" value="ECO:0007669"/>
    <property type="project" value="UniProtKB-EC"/>
</dbReference>
<keyword evidence="8" id="KW-0963">Cytoplasm</keyword>
<dbReference type="Pfam" id="PF00035">
    <property type="entry name" value="dsrm"/>
    <property type="match status" value="1"/>
</dbReference>
<comment type="catalytic activity">
    <reaction evidence="1 8">
        <text>Endonucleolytic cleavage to 5'-phosphomonoester.</text>
        <dbReference type="EC" id="3.1.26.3"/>
    </reaction>
</comment>
<dbReference type="PANTHER" id="PTHR11207">
    <property type="entry name" value="RIBONUCLEASE III"/>
    <property type="match status" value="1"/>
</dbReference>
<dbReference type="RefSeq" id="WP_394823670.1">
    <property type="nucleotide sequence ID" value="NZ_CP089984.1"/>
</dbReference>
<keyword evidence="8" id="KW-0479">Metal-binding</keyword>
<evidence type="ECO:0000256" key="2">
    <source>
        <dbReference type="ARBA" id="ARBA00010183"/>
    </source>
</evidence>
<evidence type="ECO:0000259" key="10">
    <source>
        <dbReference type="PROSITE" id="PS50142"/>
    </source>
</evidence>
<evidence type="ECO:0000256" key="7">
    <source>
        <dbReference type="ARBA" id="ARBA00022884"/>
    </source>
</evidence>
<evidence type="ECO:0000259" key="9">
    <source>
        <dbReference type="PROSITE" id="PS50137"/>
    </source>
</evidence>
<dbReference type="InterPro" id="IPR011907">
    <property type="entry name" value="RNase_III"/>
</dbReference>
<keyword evidence="8" id="KW-0698">rRNA processing</keyword>
<feature type="active site" evidence="8">
    <location>
        <position position="58"/>
    </location>
</feature>
<dbReference type="EMBL" id="CP089984">
    <property type="protein sequence ID" value="WXB14052.1"/>
    <property type="molecule type" value="Genomic_DNA"/>
</dbReference>
<comment type="subunit">
    <text evidence="8">Homodimer.</text>
</comment>
<keyword evidence="8" id="KW-0819">tRNA processing</keyword>
<dbReference type="EC" id="3.1.26.3" evidence="8"/>
<evidence type="ECO:0000256" key="5">
    <source>
        <dbReference type="ARBA" id="ARBA00022759"/>
    </source>
</evidence>
<feature type="binding site" evidence="8">
    <location>
        <position position="54"/>
    </location>
    <ligand>
        <name>Mg(2+)</name>
        <dbReference type="ChEBI" id="CHEBI:18420"/>
    </ligand>
</feature>
<dbReference type="PROSITE" id="PS50142">
    <property type="entry name" value="RNASE_3_2"/>
    <property type="match status" value="1"/>
</dbReference>